<sequence length="215" mass="24222">MIPCSVGVRHMTDESSAPFHRTRMRLPQKQRDCECSSKANRQLVKKNPPLSSGGIEIRISSLTTFTRDETNQHLIKRNPPSSSDGIDLRISRLEMTCAQVGGIPTWGGYRSHLNACAHTRTIDRLAVFSVYRLSELSGHHGKAHTTGLYGGFARIIQGRLMRSLKCPQKARVSEAVPPPPSVIKTDESWSKEIHTHSHKNQARRAHRERSKAWRD</sequence>
<dbReference type="AlphaFoldDB" id="A0A448XCI6"/>
<proteinExistence type="predicted"/>
<dbReference type="Proteomes" id="UP000784294">
    <property type="component" value="Unassembled WGS sequence"/>
</dbReference>
<name>A0A448XCI6_9PLAT</name>
<feature type="compositionally biased region" description="Basic residues" evidence="1">
    <location>
        <begin position="196"/>
        <end position="209"/>
    </location>
</feature>
<organism evidence="2 3">
    <name type="scientific">Protopolystoma xenopodis</name>
    <dbReference type="NCBI Taxonomy" id="117903"/>
    <lineage>
        <taxon>Eukaryota</taxon>
        <taxon>Metazoa</taxon>
        <taxon>Spiralia</taxon>
        <taxon>Lophotrochozoa</taxon>
        <taxon>Platyhelminthes</taxon>
        <taxon>Monogenea</taxon>
        <taxon>Polyopisthocotylea</taxon>
        <taxon>Polystomatidea</taxon>
        <taxon>Polystomatidae</taxon>
        <taxon>Protopolystoma</taxon>
    </lineage>
</organism>
<keyword evidence="3" id="KW-1185">Reference proteome</keyword>
<evidence type="ECO:0000313" key="3">
    <source>
        <dbReference type="Proteomes" id="UP000784294"/>
    </source>
</evidence>
<evidence type="ECO:0000256" key="1">
    <source>
        <dbReference type="SAM" id="MobiDB-lite"/>
    </source>
</evidence>
<dbReference type="EMBL" id="CAAALY010245730">
    <property type="protein sequence ID" value="VEL33411.1"/>
    <property type="molecule type" value="Genomic_DNA"/>
</dbReference>
<accession>A0A448XCI6</accession>
<comment type="caution">
    <text evidence="2">The sequence shown here is derived from an EMBL/GenBank/DDBJ whole genome shotgun (WGS) entry which is preliminary data.</text>
</comment>
<evidence type="ECO:0000313" key="2">
    <source>
        <dbReference type="EMBL" id="VEL33411.1"/>
    </source>
</evidence>
<gene>
    <name evidence="2" type="ORF">PXEA_LOCUS26851</name>
</gene>
<reference evidence="2" key="1">
    <citation type="submission" date="2018-11" db="EMBL/GenBank/DDBJ databases">
        <authorList>
            <consortium name="Pathogen Informatics"/>
        </authorList>
    </citation>
    <scope>NUCLEOTIDE SEQUENCE</scope>
</reference>
<protein>
    <submittedName>
        <fullName evidence="2">Uncharacterized protein</fullName>
    </submittedName>
</protein>
<feature type="region of interest" description="Disordered" evidence="1">
    <location>
        <begin position="170"/>
        <end position="215"/>
    </location>
</feature>
<feature type="compositionally biased region" description="Basic and acidic residues" evidence="1">
    <location>
        <begin position="184"/>
        <end position="195"/>
    </location>
</feature>